<keyword evidence="14" id="KW-1015">Disulfide bond</keyword>
<dbReference type="SUPFAM" id="SSF56112">
    <property type="entry name" value="Protein kinase-like (PK-like)"/>
    <property type="match status" value="1"/>
</dbReference>
<feature type="disulfide bond" evidence="14">
    <location>
        <begin position="118"/>
        <end position="132"/>
    </location>
</feature>
<proteinExistence type="predicted"/>
<organism evidence="20 21">
    <name type="scientific">Riccia fluitans</name>
    <dbReference type="NCBI Taxonomy" id="41844"/>
    <lineage>
        <taxon>Eukaryota</taxon>
        <taxon>Viridiplantae</taxon>
        <taxon>Streptophyta</taxon>
        <taxon>Embryophyta</taxon>
        <taxon>Marchantiophyta</taxon>
        <taxon>Marchantiopsida</taxon>
        <taxon>Marchantiidae</taxon>
        <taxon>Marchantiales</taxon>
        <taxon>Ricciaceae</taxon>
        <taxon>Riccia</taxon>
    </lineage>
</organism>
<evidence type="ECO:0000313" key="20">
    <source>
        <dbReference type="EMBL" id="KAL2649494.1"/>
    </source>
</evidence>
<evidence type="ECO:0000256" key="3">
    <source>
        <dbReference type="ARBA" id="ARBA00022669"/>
    </source>
</evidence>
<dbReference type="GO" id="GO:0002229">
    <property type="term" value="P:defense response to oomycetes"/>
    <property type="evidence" value="ECO:0007669"/>
    <property type="project" value="UniProtKB-ARBA"/>
</dbReference>
<keyword evidence="11 17" id="KW-0472">Membrane</keyword>
<dbReference type="PROSITE" id="PS50941">
    <property type="entry name" value="CHIT_BIND_I_2"/>
    <property type="match status" value="2"/>
</dbReference>
<evidence type="ECO:0000256" key="14">
    <source>
        <dbReference type="PROSITE-ProRule" id="PRU00261"/>
    </source>
</evidence>
<dbReference type="Gene3D" id="3.30.200.20">
    <property type="entry name" value="Phosphorylase Kinase, domain 1"/>
    <property type="match status" value="1"/>
</dbReference>
<feature type="disulfide bond" evidence="14">
    <location>
        <begin position="88"/>
        <end position="92"/>
    </location>
</feature>
<evidence type="ECO:0000256" key="2">
    <source>
        <dbReference type="ARBA" id="ARBA00022475"/>
    </source>
</evidence>
<accession>A0ABD1ZGW2</accession>
<comment type="subcellular location">
    <subcellularLocation>
        <location evidence="1">Cell membrane</location>
        <topology evidence="1">Single-pass type I membrane protein</topology>
    </subcellularLocation>
</comment>
<dbReference type="InterPro" id="IPR036861">
    <property type="entry name" value="Endochitinase-like_sf"/>
</dbReference>
<evidence type="ECO:0000256" key="9">
    <source>
        <dbReference type="ARBA" id="ARBA00022840"/>
    </source>
</evidence>
<keyword evidence="3 14" id="KW-0147">Chitin-binding</keyword>
<dbReference type="PROSITE" id="PS50011">
    <property type="entry name" value="PROTEIN_KINASE_DOM"/>
    <property type="match status" value="1"/>
</dbReference>
<dbReference type="SMART" id="SM00220">
    <property type="entry name" value="S_TKc"/>
    <property type="match status" value="1"/>
</dbReference>
<dbReference type="PROSITE" id="PS00107">
    <property type="entry name" value="PROTEIN_KINASE_ATP"/>
    <property type="match status" value="1"/>
</dbReference>
<keyword evidence="4" id="KW-0808">Transferase</keyword>
<evidence type="ECO:0000259" key="18">
    <source>
        <dbReference type="PROSITE" id="PS50011"/>
    </source>
</evidence>
<keyword evidence="13" id="KW-0325">Glycoprotein</keyword>
<name>A0ABD1ZGW2_9MARC</name>
<dbReference type="FunFam" id="1.10.510.10:FF:000240">
    <property type="entry name" value="Lectin-domain containing receptor kinase A4.3"/>
    <property type="match status" value="1"/>
</dbReference>
<evidence type="ECO:0000256" key="1">
    <source>
        <dbReference type="ARBA" id="ARBA00004251"/>
    </source>
</evidence>
<feature type="compositionally biased region" description="Low complexity" evidence="16">
    <location>
        <begin position="555"/>
        <end position="579"/>
    </location>
</feature>
<dbReference type="PROSITE" id="PS00026">
    <property type="entry name" value="CHIT_BIND_I_1"/>
    <property type="match status" value="1"/>
</dbReference>
<dbReference type="EMBL" id="JBHFFA010000001">
    <property type="protein sequence ID" value="KAL2649494.1"/>
    <property type="molecule type" value="Genomic_DNA"/>
</dbReference>
<dbReference type="PANTHER" id="PTHR47974:SF9">
    <property type="entry name" value="RECEPTOR-LIKE SERINE_THREONINE-PROTEIN KINASE"/>
    <property type="match status" value="1"/>
</dbReference>
<feature type="region of interest" description="Disordered" evidence="16">
    <location>
        <begin position="551"/>
        <end position="604"/>
    </location>
</feature>
<feature type="compositionally biased region" description="Basic and acidic residues" evidence="16">
    <location>
        <begin position="590"/>
        <end position="604"/>
    </location>
</feature>
<dbReference type="InterPro" id="IPR008271">
    <property type="entry name" value="Ser/Thr_kinase_AS"/>
</dbReference>
<dbReference type="Pfam" id="PF00069">
    <property type="entry name" value="Pkinase"/>
    <property type="match status" value="1"/>
</dbReference>
<evidence type="ECO:0000256" key="6">
    <source>
        <dbReference type="ARBA" id="ARBA00022729"/>
    </source>
</evidence>
<feature type="binding site" evidence="15">
    <location>
        <position position="278"/>
    </location>
    <ligand>
        <name>ATP</name>
        <dbReference type="ChEBI" id="CHEBI:30616"/>
    </ligand>
</feature>
<gene>
    <name evidence="20" type="ORF">R1flu_017622</name>
</gene>
<dbReference type="InterPro" id="IPR000719">
    <property type="entry name" value="Prot_kinase_dom"/>
</dbReference>
<keyword evidence="2" id="KW-1003">Cell membrane</keyword>
<feature type="domain" description="Protein kinase" evidence="18">
    <location>
        <begin position="250"/>
        <end position="525"/>
    </location>
</feature>
<evidence type="ECO:0000256" key="13">
    <source>
        <dbReference type="ARBA" id="ARBA00023180"/>
    </source>
</evidence>
<dbReference type="FunFam" id="3.30.200.20:FF:000178">
    <property type="entry name" value="serine/threonine-protein kinase PBS1-like"/>
    <property type="match status" value="1"/>
</dbReference>
<evidence type="ECO:0000256" key="15">
    <source>
        <dbReference type="PROSITE-ProRule" id="PRU10141"/>
    </source>
</evidence>
<dbReference type="CDD" id="cd00035">
    <property type="entry name" value="ChtBD1"/>
    <property type="match status" value="2"/>
</dbReference>
<evidence type="ECO:0000256" key="11">
    <source>
        <dbReference type="ARBA" id="ARBA00023136"/>
    </source>
</evidence>
<evidence type="ECO:0000313" key="21">
    <source>
        <dbReference type="Proteomes" id="UP001605036"/>
    </source>
</evidence>
<evidence type="ECO:0000256" key="16">
    <source>
        <dbReference type="SAM" id="MobiDB-lite"/>
    </source>
</evidence>
<keyword evidence="5 17" id="KW-0812">Transmembrane</keyword>
<comment type="caution">
    <text evidence="14">Lacks conserved residue(s) required for the propagation of feature annotation.</text>
</comment>
<evidence type="ECO:0000256" key="7">
    <source>
        <dbReference type="ARBA" id="ARBA00022741"/>
    </source>
</evidence>
<keyword evidence="6" id="KW-0732">Signal</keyword>
<feature type="disulfide bond" evidence="14">
    <location>
        <begin position="65"/>
        <end position="77"/>
    </location>
</feature>
<sequence>MFRSQPPLQRPSRGDVHGQGWVEYGSYRLRRLSCKHPIIFCILVALLLQPCTSQQCGSQAGNAVCRDNMCCSQYGFCGTDSTYCGTGCQSNCNSTLTTDPDVNCGANASNALCANNLCCSSFGYCGSTSDYCGDGCQSGPCTGSPTESTGGGSASGGSSGMKTWIKVVIAVASVAAALTVGAVIGFFYVKRRSKNHTVLPSSNHLDKSGSLGTHLEGSVDHPTGMTYIFSENQKILGMKFTYDYLHTATNGFSKELGRGAFGVVYKGVLKDETEVAVKSVLNNRRGLKDFEAEIKTLGSINHANLVALRGFCFEPNRTPYIVYEFAPNGSLDEWIFSSDKTRTLAWKVRMNIARGTAKGLAYLHEDLQIGQAIIHLDIKPENILLDEHFTPKVADFGMAKLIGEKRALTIASGGTLGYMAPETYAGAASTTMDVYSFGMVLLELVSGRRNLNLSLLPNQEFYLPSWALRTVLVNEEHEIVDPKLDGNFDAAEARRLIVVALLCLRRDPDFRCDMGTVWKNIEGLLPLPEIPEDLKSDLDMVERILRRSNASSAYGSDTNSSQATSSSAASTYSLSTGGSFPLSPRSLSSGRHDNDPDYLKKPTQ</sequence>
<evidence type="ECO:0000256" key="4">
    <source>
        <dbReference type="ARBA" id="ARBA00022679"/>
    </source>
</evidence>
<feature type="disulfide bond" evidence="14">
    <location>
        <begin position="70"/>
        <end position="84"/>
    </location>
</feature>
<dbReference type="InterPro" id="IPR017441">
    <property type="entry name" value="Protein_kinase_ATP_BS"/>
</dbReference>
<feature type="domain" description="Chitin-binding type-1" evidence="19">
    <location>
        <begin position="101"/>
        <end position="143"/>
    </location>
</feature>
<dbReference type="Proteomes" id="UP001605036">
    <property type="component" value="Unassembled WGS sequence"/>
</dbReference>
<dbReference type="GO" id="GO:0005886">
    <property type="term" value="C:plasma membrane"/>
    <property type="evidence" value="ECO:0007669"/>
    <property type="project" value="UniProtKB-SubCell"/>
</dbReference>
<dbReference type="Gene3D" id="3.30.60.10">
    <property type="entry name" value="Endochitinase-like"/>
    <property type="match status" value="2"/>
</dbReference>
<dbReference type="PANTHER" id="PTHR47974">
    <property type="entry name" value="OS07G0415500 PROTEIN"/>
    <property type="match status" value="1"/>
</dbReference>
<dbReference type="Gene3D" id="1.10.510.10">
    <property type="entry name" value="Transferase(Phosphotransferase) domain 1"/>
    <property type="match status" value="1"/>
</dbReference>
<evidence type="ECO:0000256" key="10">
    <source>
        <dbReference type="ARBA" id="ARBA00022989"/>
    </source>
</evidence>
<dbReference type="GO" id="GO:0008061">
    <property type="term" value="F:chitin binding"/>
    <property type="evidence" value="ECO:0007669"/>
    <property type="project" value="UniProtKB-UniRule"/>
</dbReference>
<evidence type="ECO:0000259" key="19">
    <source>
        <dbReference type="PROSITE" id="PS50941"/>
    </source>
</evidence>
<keyword evidence="9 15" id="KW-0067">ATP-binding</keyword>
<dbReference type="Pfam" id="PF00187">
    <property type="entry name" value="Chitin_bind_1"/>
    <property type="match status" value="2"/>
</dbReference>
<keyword evidence="10 17" id="KW-1133">Transmembrane helix</keyword>
<keyword evidence="8" id="KW-0418">Kinase</keyword>
<feature type="domain" description="Chitin-binding type-1" evidence="19">
    <location>
        <begin position="53"/>
        <end position="94"/>
    </location>
</feature>
<feature type="disulfide bond" evidence="14">
    <location>
        <begin position="104"/>
        <end position="119"/>
    </location>
</feature>
<evidence type="ECO:0000256" key="5">
    <source>
        <dbReference type="ARBA" id="ARBA00022692"/>
    </source>
</evidence>
<dbReference type="SUPFAM" id="SSF57016">
    <property type="entry name" value="Plant lectins/antimicrobial peptides"/>
    <property type="match status" value="2"/>
</dbReference>
<feature type="disulfide bond" evidence="14">
    <location>
        <begin position="113"/>
        <end position="125"/>
    </location>
</feature>
<dbReference type="InterPro" id="IPR011009">
    <property type="entry name" value="Kinase-like_dom_sf"/>
</dbReference>
<dbReference type="GO" id="GO:0005524">
    <property type="term" value="F:ATP binding"/>
    <property type="evidence" value="ECO:0007669"/>
    <property type="project" value="UniProtKB-UniRule"/>
</dbReference>
<dbReference type="GO" id="GO:0016301">
    <property type="term" value="F:kinase activity"/>
    <property type="evidence" value="ECO:0007669"/>
    <property type="project" value="UniProtKB-KW"/>
</dbReference>
<keyword evidence="12" id="KW-0675">Receptor</keyword>
<dbReference type="AlphaFoldDB" id="A0ABD1ZGW2"/>
<evidence type="ECO:0008006" key="22">
    <source>
        <dbReference type="Google" id="ProtNLM"/>
    </source>
</evidence>
<feature type="transmembrane region" description="Helical" evidence="17">
    <location>
        <begin position="167"/>
        <end position="189"/>
    </location>
</feature>
<evidence type="ECO:0000256" key="12">
    <source>
        <dbReference type="ARBA" id="ARBA00023170"/>
    </source>
</evidence>
<protein>
    <recommendedName>
        <fullName evidence="22">Protein kinase domain-containing protein</fullName>
    </recommendedName>
</protein>
<reference evidence="20 21" key="1">
    <citation type="submission" date="2024-09" db="EMBL/GenBank/DDBJ databases">
        <title>Chromosome-scale assembly of Riccia fluitans.</title>
        <authorList>
            <person name="Paukszto L."/>
            <person name="Sawicki J."/>
            <person name="Karawczyk K."/>
            <person name="Piernik-Szablinska J."/>
            <person name="Szczecinska M."/>
            <person name="Mazdziarz M."/>
        </authorList>
    </citation>
    <scope>NUCLEOTIDE SEQUENCE [LARGE SCALE GENOMIC DNA]</scope>
    <source>
        <strain evidence="20">Rf_01</strain>
        <tissue evidence="20">Aerial parts of the thallus</tissue>
    </source>
</reference>
<dbReference type="PRINTS" id="PR00451">
    <property type="entry name" value="CHITINBINDNG"/>
</dbReference>
<dbReference type="SMART" id="SM00270">
    <property type="entry name" value="ChtBD1"/>
    <property type="match status" value="2"/>
</dbReference>
<evidence type="ECO:0000256" key="17">
    <source>
        <dbReference type="SAM" id="Phobius"/>
    </source>
</evidence>
<dbReference type="InterPro" id="IPR001002">
    <property type="entry name" value="Chitin-bd_1"/>
</dbReference>
<comment type="caution">
    <text evidence="20">The sequence shown here is derived from an EMBL/GenBank/DDBJ whole genome shotgun (WGS) entry which is preliminary data.</text>
</comment>
<dbReference type="PROSITE" id="PS00108">
    <property type="entry name" value="PROTEIN_KINASE_ST"/>
    <property type="match status" value="1"/>
</dbReference>
<keyword evidence="7 15" id="KW-0547">Nucleotide-binding</keyword>
<dbReference type="InterPro" id="IPR018371">
    <property type="entry name" value="Chitin-binding_1_CS"/>
</dbReference>
<keyword evidence="21" id="KW-1185">Reference proteome</keyword>
<evidence type="ECO:0000256" key="8">
    <source>
        <dbReference type="ARBA" id="ARBA00022777"/>
    </source>
</evidence>
<feature type="disulfide bond" evidence="14">
    <location>
        <begin position="56"/>
        <end position="71"/>
    </location>
</feature>